<name>A0ABU5UYP7_9GAMM</name>
<reference evidence="2 3" key="1">
    <citation type="submission" date="2023-12" db="EMBL/GenBank/DDBJ databases">
        <title>Stenotrophomonas guangdongensis sp. nov., isolated from wilted pepper plants (Capsicum annuum).</title>
        <authorList>
            <person name="Qiu M."/>
            <person name="Li Y."/>
            <person name="Liu Q."/>
            <person name="Zhang X."/>
            <person name="Huang Y."/>
            <person name="Guo R."/>
            <person name="Hu M."/>
            <person name="Zhou J."/>
            <person name="Zhou X."/>
        </authorList>
    </citation>
    <scope>NUCLEOTIDE SEQUENCE [LARGE SCALE GENOMIC DNA]</scope>
    <source>
        <strain evidence="2 3">MH1</strain>
    </source>
</reference>
<dbReference type="Proteomes" id="UP001301653">
    <property type="component" value="Unassembled WGS sequence"/>
</dbReference>
<comment type="caution">
    <text evidence="2">The sequence shown here is derived from an EMBL/GenBank/DDBJ whole genome shotgun (WGS) entry which is preliminary data.</text>
</comment>
<sequence length="68" mass="6409">IWLLPVIGAVLCLSFASTQANAAATPRDDTFTASDGGGPILGTDAYASECSGDAGSCDGGGDGGGGGD</sequence>
<feature type="signal peptide" evidence="1">
    <location>
        <begin position="1"/>
        <end position="22"/>
    </location>
</feature>
<keyword evidence="3" id="KW-1185">Reference proteome</keyword>
<organism evidence="2 3">
    <name type="scientific">Stenotrophomonas capsici</name>
    <dbReference type="NCBI Taxonomy" id="3110230"/>
    <lineage>
        <taxon>Bacteria</taxon>
        <taxon>Pseudomonadati</taxon>
        <taxon>Pseudomonadota</taxon>
        <taxon>Gammaproteobacteria</taxon>
        <taxon>Lysobacterales</taxon>
        <taxon>Lysobacteraceae</taxon>
        <taxon>Stenotrophomonas</taxon>
    </lineage>
</organism>
<evidence type="ECO:0000313" key="3">
    <source>
        <dbReference type="Proteomes" id="UP001301653"/>
    </source>
</evidence>
<protein>
    <submittedName>
        <fullName evidence="2">Uncharacterized protein</fullName>
    </submittedName>
</protein>
<evidence type="ECO:0000256" key="1">
    <source>
        <dbReference type="SAM" id="SignalP"/>
    </source>
</evidence>
<feature type="non-terminal residue" evidence="2">
    <location>
        <position position="1"/>
    </location>
</feature>
<evidence type="ECO:0000313" key="2">
    <source>
        <dbReference type="EMBL" id="MEA5666214.1"/>
    </source>
</evidence>
<dbReference type="EMBL" id="JAYFUH010000045">
    <property type="protein sequence ID" value="MEA5666214.1"/>
    <property type="molecule type" value="Genomic_DNA"/>
</dbReference>
<feature type="chain" id="PRO_5045608506" evidence="1">
    <location>
        <begin position="23"/>
        <end position="68"/>
    </location>
</feature>
<gene>
    <name evidence="2" type="ORF">VA603_01500</name>
</gene>
<proteinExistence type="predicted"/>
<keyword evidence="1" id="KW-0732">Signal</keyword>
<accession>A0ABU5UYP7</accession>